<evidence type="ECO:0000256" key="1">
    <source>
        <dbReference type="ARBA" id="ARBA00023015"/>
    </source>
</evidence>
<dbReference type="EMBL" id="BAABFR010000026">
    <property type="protein sequence ID" value="GAA4391430.1"/>
    <property type="molecule type" value="Genomic_DNA"/>
</dbReference>
<keyword evidence="2 4" id="KW-0238">DNA-binding</keyword>
<dbReference type="PANTHER" id="PTHR30055:SF148">
    <property type="entry name" value="TETR-FAMILY TRANSCRIPTIONAL REGULATOR"/>
    <property type="match status" value="1"/>
</dbReference>
<dbReference type="InterPro" id="IPR009057">
    <property type="entry name" value="Homeodomain-like_sf"/>
</dbReference>
<dbReference type="PROSITE" id="PS50977">
    <property type="entry name" value="HTH_TETR_2"/>
    <property type="match status" value="1"/>
</dbReference>
<dbReference type="Pfam" id="PF00440">
    <property type="entry name" value="TetR_N"/>
    <property type="match status" value="1"/>
</dbReference>
<dbReference type="Proteomes" id="UP001500635">
    <property type="component" value="Unassembled WGS sequence"/>
</dbReference>
<feature type="domain" description="HTH tetR-type" evidence="5">
    <location>
        <begin position="4"/>
        <end position="64"/>
    </location>
</feature>
<dbReference type="PRINTS" id="PR00455">
    <property type="entry name" value="HTHTETR"/>
</dbReference>
<dbReference type="Gene3D" id="1.10.10.60">
    <property type="entry name" value="Homeodomain-like"/>
    <property type="match status" value="1"/>
</dbReference>
<dbReference type="InterPro" id="IPR001647">
    <property type="entry name" value="HTH_TetR"/>
</dbReference>
<evidence type="ECO:0000313" key="7">
    <source>
        <dbReference type="Proteomes" id="UP001500635"/>
    </source>
</evidence>
<keyword evidence="7" id="KW-1185">Reference proteome</keyword>
<gene>
    <name evidence="6" type="ORF">GCM10023147_20310</name>
</gene>
<feature type="DNA-binding region" description="H-T-H motif" evidence="4">
    <location>
        <begin position="27"/>
        <end position="46"/>
    </location>
</feature>
<dbReference type="InterPro" id="IPR050109">
    <property type="entry name" value="HTH-type_TetR-like_transc_reg"/>
</dbReference>
<dbReference type="Pfam" id="PF16859">
    <property type="entry name" value="TetR_C_11"/>
    <property type="match status" value="1"/>
</dbReference>
<dbReference type="SUPFAM" id="SSF48498">
    <property type="entry name" value="Tetracyclin repressor-like, C-terminal domain"/>
    <property type="match status" value="1"/>
</dbReference>
<evidence type="ECO:0000256" key="3">
    <source>
        <dbReference type="ARBA" id="ARBA00023163"/>
    </source>
</evidence>
<proteinExistence type="predicted"/>
<keyword evidence="1" id="KW-0805">Transcription regulation</keyword>
<dbReference type="SUPFAM" id="SSF46689">
    <property type="entry name" value="Homeodomain-like"/>
    <property type="match status" value="1"/>
</dbReference>
<protein>
    <recommendedName>
        <fullName evidence="5">HTH tetR-type domain-containing protein</fullName>
    </recommendedName>
</protein>
<accession>A0ABP8JIH2</accession>
<evidence type="ECO:0000259" key="5">
    <source>
        <dbReference type="PROSITE" id="PS50977"/>
    </source>
</evidence>
<sequence length="189" mass="20526">MNAPRRAAAIYAATLDLLTERGYAALTIEGVAERAGVNKTTLYRWWPGKDALLSAAVRESRQTRFTAPDTGSLRGDIVAALTEVAELLSAPVGRYLAAAAISGENPEIDSLTREFAADRTGREQILLDRARDRGELTEQVDARSVFDPAIGALWLRILLLREEATSGAIAALTDRIILGLPRTEPARRD</sequence>
<name>A0ABP8JIH2_9ACTN</name>
<keyword evidence="3" id="KW-0804">Transcription</keyword>
<dbReference type="InterPro" id="IPR036271">
    <property type="entry name" value="Tet_transcr_reg_TetR-rel_C_sf"/>
</dbReference>
<evidence type="ECO:0000313" key="6">
    <source>
        <dbReference type="EMBL" id="GAA4391430.1"/>
    </source>
</evidence>
<evidence type="ECO:0000256" key="4">
    <source>
        <dbReference type="PROSITE-ProRule" id="PRU00335"/>
    </source>
</evidence>
<evidence type="ECO:0000256" key="2">
    <source>
        <dbReference type="ARBA" id="ARBA00023125"/>
    </source>
</evidence>
<dbReference type="InterPro" id="IPR011075">
    <property type="entry name" value="TetR_C"/>
</dbReference>
<dbReference type="RefSeq" id="WP_344994667.1">
    <property type="nucleotide sequence ID" value="NZ_BAABFR010000026.1"/>
</dbReference>
<organism evidence="6 7">
    <name type="scientific">Tsukamurella soli</name>
    <dbReference type="NCBI Taxonomy" id="644556"/>
    <lineage>
        <taxon>Bacteria</taxon>
        <taxon>Bacillati</taxon>
        <taxon>Actinomycetota</taxon>
        <taxon>Actinomycetes</taxon>
        <taxon>Mycobacteriales</taxon>
        <taxon>Tsukamurellaceae</taxon>
        <taxon>Tsukamurella</taxon>
    </lineage>
</organism>
<dbReference type="PANTHER" id="PTHR30055">
    <property type="entry name" value="HTH-TYPE TRANSCRIPTIONAL REGULATOR RUTR"/>
    <property type="match status" value="1"/>
</dbReference>
<reference evidence="7" key="1">
    <citation type="journal article" date="2019" name="Int. J. Syst. Evol. Microbiol.">
        <title>The Global Catalogue of Microorganisms (GCM) 10K type strain sequencing project: providing services to taxonomists for standard genome sequencing and annotation.</title>
        <authorList>
            <consortium name="The Broad Institute Genomics Platform"/>
            <consortium name="The Broad Institute Genome Sequencing Center for Infectious Disease"/>
            <person name="Wu L."/>
            <person name="Ma J."/>
        </authorList>
    </citation>
    <scope>NUCLEOTIDE SEQUENCE [LARGE SCALE GENOMIC DNA]</scope>
    <source>
        <strain evidence="7">JCM 17688</strain>
    </source>
</reference>
<dbReference type="Gene3D" id="1.10.357.10">
    <property type="entry name" value="Tetracycline Repressor, domain 2"/>
    <property type="match status" value="1"/>
</dbReference>
<comment type="caution">
    <text evidence="6">The sequence shown here is derived from an EMBL/GenBank/DDBJ whole genome shotgun (WGS) entry which is preliminary data.</text>
</comment>